<evidence type="ECO:0008006" key="6">
    <source>
        <dbReference type="Google" id="ProtNLM"/>
    </source>
</evidence>
<feature type="compositionally biased region" description="Low complexity" evidence="1">
    <location>
        <begin position="191"/>
        <end position="208"/>
    </location>
</feature>
<keyword evidence="3" id="KW-0732">Signal</keyword>
<name>A0AA38P113_9AGAR</name>
<protein>
    <recommendedName>
        <fullName evidence="6">Transmembrane protein</fullName>
    </recommendedName>
</protein>
<feature type="region of interest" description="Disordered" evidence="1">
    <location>
        <begin position="160"/>
        <end position="208"/>
    </location>
</feature>
<feature type="region of interest" description="Disordered" evidence="1">
    <location>
        <begin position="282"/>
        <end position="302"/>
    </location>
</feature>
<feature type="transmembrane region" description="Helical" evidence="2">
    <location>
        <begin position="209"/>
        <end position="235"/>
    </location>
</feature>
<keyword evidence="2" id="KW-0812">Transmembrane</keyword>
<keyword evidence="2" id="KW-1133">Transmembrane helix</keyword>
<comment type="caution">
    <text evidence="4">The sequence shown here is derived from an EMBL/GenBank/DDBJ whole genome shotgun (WGS) entry which is preliminary data.</text>
</comment>
<dbReference type="EMBL" id="MU806549">
    <property type="protein sequence ID" value="KAJ3834319.1"/>
    <property type="molecule type" value="Genomic_DNA"/>
</dbReference>
<feature type="signal peptide" evidence="3">
    <location>
        <begin position="1"/>
        <end position="23"/>
    </location>
</feature>
<proteinExistence type="predicted"/>
<reference evidence="4" key="1">
    <citation type="submission" date="2022-08" db="EMBL/GenBank/DDBJ databases">
        <authorList>
            <consortium name="DOE Joint Genome Institute"/>
            <person name="Min B."/>
            <person name="Riley R."/>
            <person name="Sierra-Patev S."/>
            <person name="Naranjo-Ortiz M."/>
            <person name="Looney B."/>
            <person name="Konkel Z."/>
            <person name="Slot J.C."/>
            <person name="Sakamoto Y."/>
            <person name="Steenwyk J.L."/>
            <person name="Rokas A."/>
            <person name="Carro J."/>
            <person name="Camarero S."/>
            <person name="Ferreira P."/>
            <person name="Molpeceres G."/>
            <person name="Ruiz-Duenas F.J."/>
            <person name="Serrano A."/>
            <person name="Henrissat B."/>
            <person name="Drula E."/>
            <person name="Hughes K.W."/>
            <person name="Mata J.L."/>
            <person name="Ishikawa N.K."/>
            <person name="Vargas-Isla R."/>
            <person name="Ushijima S."/>
            <person name="Smith C.A."/>
            <person name="Ahrendt S."/>
            <person name="Andreopoulos W."/>
            <person name="He G."/>
            <person name="Labutti K."/>
            <person name="Lipzen A."/>
            <person name="Ng V."/>
            <person name="Sandor L."/>
            <person name="Barry K."/>
            <person name="Martinez A.T."/>
            <person name="Xiao Y."/>
            <person name="Gibbons J.G."/>
            <person name="Terashima K."/>
            <person name="Hibbett D.S."/>
            <person name="Grigoriev I.V."/>
        </authorList>
    </citation>
    <scope>NUCLEOTIDE SEQUENCE</scope>
    <source>
        <strain evidence="4">TFB9207</strain>
    </source>
</reference>
<keyword evidence="5" id="KW-1185">Reference proteome</keyword>
<keyword evidence="2" id="KW-0472">Membrane</keyword>
<dbReference type="Proteomes" id="UP001163846">
    <property type="component" value="Unassembled WGS sequence"/>
</dbReference>
<dbReference type="AlphaFoldDB" id="A0AA38P113"/>
<gene>
    <name evidence="4" type="ORF">F5878DRAFT_630833</name>
</gene>
<evidence type="ECO:0000256" key="1">
    <source>
        <dbReference type="SAM" id="MobiDB-lite"/>
    </source>
</evidence>
<sequence>MSWCEMAQVVVASILVLSSLSRGQTTNATCDPSFSWADNSNQQSPCLVTALLEGLCDPLGVQVPALPASNHYLGPSPGQATTCECNTVTYMLISACGACQDREWITWDEWKQECSIVELGIFPLQIPTTIDVPSWAYINISMVNGTFNVAAAQNNATLSQPISTSGNSSSFTTSTQPSPTPTPSSNPLPATPTSSSPSTATSQPSSKSLAGAIAGGTIGGFAVIMILVLALLWFLTKPKRRTNNSKVVSPATSQLLPGPAGNSVGPQMAVNSQSGLINMPSTSTVPTVHTNSTPSHSSSSGQTSSIYTTFGYYNPSLITRPQTTFSEETYRGGAEI</sequence>
<evidence type="ECO:0000313" key="4">
    <source>
        <dbReference type="EMBL" id="KAJ3834319.1"/>
    </source>
</evidence>
<feature type="chain" id="PRO_5041329528" description="Transmembrane protein" evidence="3">
    <location>
        <begin position="24"/>
        <end position="336"/>
    </location>
</feature>
<feature type="compositionally biased region" description="Pro residues" evidence="1">
    <location>
        <begin position="178"/>
        <end position="190"/>
    </location>
</feature>
<evidence type="ECO:0000313" key="5">
    <source>
        <dbReference type="Proteomes" id="UP001163846"/>
    </source>
</evidence>
<accession>A0AA38P113</accession>
<feature type="compositionally biased region" description="Low complexity" evidence="1">
    <location>
        <begin position="163"/>
        <end position="177"/>
    </location>
</feature>
<evidence type="ECO:0000256" key="2">
    <source>
        <dbReference type="SAM" id="Phobius"/>
    </source>
</evidence>
<evidence type="ECO:0000256" key="3">
    <source>
        <dbReference type="SAM" id="SignalP"/>
    </source>
</evidence>
<feature type="compositionally biased region" description="Low complexity" evidence="1">
    <location>
        <begin position="290"/>
        <end position="302"/>
    </location>
</feature>
<organism evidence="4 5">
    <name type="scientific">Lentinula raphanica</name>
    <dbReference type="NCBI Taxonomy" id="153919"/>
    <lineage>
        <taxon>Eukaryota</taxon>
        <taxon>Fungi</taxon>
        <taxon>Dikarya</taxon>
        <taxon>Basidiomycota</taxon>
        <taxon>Agaricomycotina</taxon>
        <taxon>Agaricomycetes</taxon>
        <taxon>Agaricomycetidae</taxon>
        <taxon>Agaricales</taxon>
        <taxon>Marasmiineae</taxon>
        <taxon>Omphalotaceae</taxon>
        <taxon>Lentinula</taxon>
    </lineage>
</organism>